<dbReference type="SUPFAM" id="SSF49899">
    <property type="entry name" value="Concanavalin A-like lectins/glucanases"/>
    <property type="match status" value="4"/>
</dbReference>
<keyword evidence="5" id="KW-0732">Signal</keyword>
<dbReference type="PROSITE" id="PS50022">
    <property type="entry name" value="FA58C_3"/>
    <property type="match status" value="2"/>
</dbReference>
<feature type="domain" description="Laminin G" evidence="15">
    <location>
        <begin position="882"/>
        <end position="1047"/>
    </location>
</feature>
<evidence type="ECO:0000259" key="14">
    <source>
        <dbReference type="PROSITE" id="PS50022"/>
    </source>
</evidence>
<gene>
    <name evidence="18" type="ORF">GSTENG00029126001</name>
</gene>
<evidence type="ECO:0000256" key="3">
    <source>
        <dbReference type="ARBA" id="ARBA00022536"/>
    </source>
</evidence>
<dbReference type="Gene3D" id="2.60.120.1000">
    <property type="match status" value="1"/>
</dbReference>
<reference evidence="18" key="2">
    <citation type="submission" date="2004-02" db="EMBL/GenBank/DDBJ databases">
        <authorList>
            <consortium name="Genoscope"/>
            <consortium name="Whitehead Institute Centre for Genome Research"/>
        </authorList>
    </citation>
    <scope>NUCLEOTIDE SEQUENCE</scope>
</reference>
<dbReference type="Pfam" id="PF00008">
    <property type="entry name" value="EGF"/>
    <property type="match status" value="1"/>
</dbReference>
<feature type="domain" description="Fibrinogen C-terminal" evidence="17">
    <location>
        <begin position="673"/>
        <end position="725"/>
    </location>
</feature>
<dbReference type="PROSITE" id="PS50026">
    <property type="entry name" value="EGF_3"/>
    <property type="match status" value="2"/>
</dbReference>
<dbReference type="OrthoDB" id="26719at2759"/>
<feature type="compositionally biased region" description="Low complexity" evidence="12">
    <location>
        <begin position="13"/>
        <end position="23"/>
    </location>
</feature>
<dbReference type="NCBIfam" id="NF040941">
    <property type="entry name" value="GGGWT_bact"/>
    <property type="match status" value="1"/>
</dbReference>
<comment type="subcellular location">
    <subcellularLocation>
        <location evidence="1">Membrane</location>
        <topology evidence="1">Single-pass type I membrane protein</topology>
    </subcellularLocation>
</comment>
<feature type="domain" description="EGF-like" evidence="16">
    <location>
        <begin position="1048"/>
        <end position="1086"/>
    </location>
</feature>
<dbReference type="InterPro" id="IPR008979">
    <property type="entry name" value="Galactose-bd-like_sf"/>
</dbReference>
<dbReference type="InterPro" id="IPR000742">
    <property type="entry name" value="EGF"/>
</dbReference>
<evidence type="ECO:0000256" key="8">
    <source>
        <dbReference type="ARBA" id="ARBA00023136"/>
    </source>
</evidence>
<dbReference type="Gene3D" id="2.60.120.260">
    <property type="entry name" value="Galactose-binding domain-like"/>
    <property type="match status" value="2"/>
</dbReference>
<organism evidence="18">
    <name type="scientific">Tetraodon nigroviridis</name>
    <name type="common">Spotted green pufferfish</name>
    <name type="synonym">Chelonodon nigroviridis</name>
    <dbReference type="NCBI Taxonomy" id="99883"/>
    <lineage>
        <taxon>Eukaryota</taxon>
        <taxon>Metazoa</taxon>
        <taxon>Chordata</taxon>
        <taxon>Craniata</taxon>
        <taxon>Vertebrata</taxon>
        <taxon>Euteleostomi</taxon>
        <taxon>Actinopterygii</taxon>
        <taxon>Neopterygii</taxon>
        <taxon>Teleostei</taxon>
        <taxon>Neoteleostei</taxon>
        <taxon>Acanthomorphata</taxon>
        <taxon>Eupercaria</taxon>
        <taxon>Tetraodontiformes</taxon>
        <taxon>Tetradontoidea</taxon>
        <taxon>Tetraodontidae</taxon>
        <taxon>Tetraodon</taxon>
    </lineage>
</organism>
<keyword evidence="8 13" id="KW-0472">Membrane</keyword>
<dbReference type="EMBL" id="CAAE01014997">
    <property type="protein sequence ID" value="CAG08211.1"/>
    <property type="molecule type" value="Genomic_DNA"/>
</dbReference>
<evidence type="ECO:0000256" key="1">
    <source>
        <dbReference type="ARBA" id="ARBA00004479"/>
    </source>
</evidence>
<dbReference type="Pfam" id="PF00754">
    <property type="entry name" value="F5_F8_type_C"/>
    <property type="match status" value="1"/>
</dbReference>
<feature type="disulfide bond" evidence="11">
    <location>
        <begin position="1020"/>
        <end position="1047"/>
    </location>
</feature>
<accession>Q4RTS1</accession>
<dbReference type="SUPFAM" id="SSF56496">
    <property type="entry name" value="Fibrinogen C-terminal domain-like"/>
    <property type="match status" value="1"/>
</dbReference>
<evidence type="ECO:0000256" key="4">
    <source>
        <dbReference type="ARBA" id="ARBA00022692"/>
    </source>
</evidence>
<dbReference type="InterPro" id="IPR050372">
    <property type="entry name" value="Neurexin-related_CASP"/>
</dbReference>
<evidence type="ECO:0000256" key="2">
    <source>
        <dbReference type="ARBA" id="ARBA00010241"/>
    </source>
</evidence>
<evidence type="ECO:0000256" key="5">
    <source>
        <dbReference type="ARBA" id="ARBA00022729"/>
    </source>
</evidence>
<feature type="transmembrane region" description="Helical" evidence="13">
    <location>
        <begin position="1325"/>
        <end position="1351"/>
    </location>
</feature>
<feature type="domain" description="Laminin G" evidence="15">
    <location>
        <begin position="1106"/>
        <end position="1292"/>
    </location>
</feature>
<dbReference type="KEGG" id="tng:GSTEN00029126G001"/>
<dbReference type="PROSITE" id="PS51406">
    <property type="entry name" value="FIBRINOGEN_C_2"/>
    <property type="match status" value="1"/>
</dbReference>
<comment type="caution">
    <text evidence="18">The sequence shown here is derived from an EMBL/GenBank/DDBJ whole genome shotgun (WGS) entry which is preliminary data.</text>
</comment>
<proteinExistence type="inferred from homology"/>
<dbReference type="InterPro" id="IPR002181">
    <property type="entry name" value="Fibrinogen_a/b/g_C_dom"/>
</dbReference>
<dbReference type="CDD" id="cd00054">
    <property type="entry name" value="EGF_CA"/>
    <property type="match status" value="2"/>
</dbReference>
<reference evidence="18" key="1">
    <citation type="journal article" date="2004" name="Nature">
        <title>Genome duplication in the teleost fish Tetraodon nigroviridis reveals the early vertebrate proto-karyotype.</title>
        <authorList>
            <person name="Jaillon O."/>
            <person name="Aury J.-M."/>
            <person name="Brunet F."/>
            <person name="Petit J.-L."/>
            <person name="Stange-Thomann N."/>
            <person name="Mauceli E."/>
            <person name="Bouneau L."/>
            <person name="Fischer C."/>
            <person name="Ozouf-Costaz C."/>
            <person name="Bernot A."/>
            <person name="Nicaud S."/>
            <person name="Jaffe D."/>
            <person name="Fisher S."/>
            <person name="Lutfalla G."/>
            <person name="Dossat C."/>
            <person name="Segurens B."/>
            <person name="Dasilva C."/>
            <person name="Salanoubat M."/>
            <person name="Levy M."/>
            <person name="Boudet N."/>
            <person name="Castellano S."/>
            <person name="Anthouard V."/>
            <person name="Jubin C."/>
            <person name="Castelli V."/>
            <person name="Katinka M."/>
            <person name="Vacherie B."/>
            <person name="Biemont C."/>
            <person name="Skalli Z."/>
            <person name="Cattolico L."/>
            <person name="Poulain J."/>
            <person name="De Berardinis V."/>
            <person name="Cruaud C."/>
            <person name="Duprat S."/>
            <person name="Brottier P."/>
            <person name="Coutanceau J.-P."/>
            <person name="Gouzy J."/>
            <person name="Parra G."/>
            <person name="Lardier G."/>
            <person name="Chapple C."/>
            <person name="McKernan K.J."/>
            <person name="McEwan P."/>
            <person name="Bosak S."/>
            <person name="Kellis M."/>
            <person name="Volff J.-N."/>
            <person name="Guigo R."/>
            <person name="Zody M.C."/>
            <person name="Mesirov J."/>
            <person name="Lindblad-Toh K."/>
            <person name="Birren B."/>
            <person name="Nusbaum C."/>
            <person name="Kahn D."/>
            <person name="Robinson-Rechavi M."/>
            <person name="Laudet V."/>
            <person name="Schachter V."/>
            <person name="Quetier F."/>
            <person name="Saurin W."/>
            <person name="Scarpelli C."/>
            <person name="Wincker P."/>
            <person name="Lander E.S."/>
            <person name="Weissenbach J."/>
            <person name="Roest Crollius H."/>
        </authorList>
    </citation>
    <scope>NUCLEOTIDE SEQUENCE [LARGE SCALE GENOMIC DNA]</scope>
</reference>
<name>Q4RTS1_TETNG</name>
<dbReference type="PROSITE" id="PS01286">
    <property type="entry name" value="FA58C_2"/>
    <property type="match status" value="1"/>
</dbReference>
<dbReference type="Gene3D" id="2.60.120.200">
    <property type="match status" value="4"/>
</dbReference>
<evidence type="ECO:0000256" key="11">
    <source>
        <dbReference type="PROSITE-ProRule" id="PRU00122"/>
    </source>
</evidence>
<evidence type="ECO:0000256" key="13">
    <source>
        <dbReference type="SAM" id="Phobius"/>
    </source>
</evidence>
<evidence type="ECO:0000259" key="15">
    <source>
        <dbReference type="PROSITE" id="PS50025"/>
    </source>
</evidence>
<keyword evidence="3 10" id="KW-0245">EGF-like domain</keyword>
<evidence type="ECO:0000259" key="16">
    <source>
        <dbReference type="PROSITE" id="PS50026"/>
    </source>
</evidence>
<dbReference type="SMART" id="SM00181">
    <property type="entry name" value="EGF"/>
    <property type="match status" value="2"/>
</dbReference>
<dbReference type="Pfam" id="PF02210">
    <property type="entry name" value="Laminin_G_2"/>
    <property type="match status" value="4"/>
</dbReference>
<evidence type="ECO:0000256" key="6">
    <source>
        <dbReference type="ARBA" id="ARBA00022737"/>
    </source>
</evidence>
<dbReference type="SUPFAM" id="SSF49785">
    <property type="entry name" value="Galactose-binding domain-like"/>
    <property type="match status" value="1"/>
</dbReference>
<evidence type="ECO:0000256" key="10">
    <source>
        <dbReference type="PROSITE-ProRule" id="PRU00076"/>
    </source>
</evidence>
<feature type="compositionally biased region" description="Polar residues" evidence="12">
    <location>
        <begin position="1299"/>
        <end position="1310"/>
    </location>
</feature>
<dbReference type="InterPro" id="IPR000421">
    <property type="entry name" value="FA58C"/>
</dbReference>
<dbReference type="PROSITE" id="PS50025">
    <property type="entry name" value="LAM_G_DOMAIN"/>
    <property type="match status" value="4"/>
</dbReference>
<dbReference type="PROSITE" id="PS01285">
    <property type="entry name" value="FA58C_1"/>
    <property type="match status" value="1"/>
</dbReference>
<feature type="region of interest" description="Disordered" evidence="12">
    <location>
        <begin position="1"/>
        <end position="43"/>
    </location>
</feature>
<dbReference type="InterPro" id="IPR001791">
    <property type="entry name" value="Laminin_G"/>
</dbReference>
<feature type="domain" description="F5/8 type C" evidence="14">
    <location>
        <begin position="227"/>
        <end position="270"/>
    </location>
</feature>
<keyword evidence="4 13" id="KW-0812">Transmembrane</keyword>
<feature type="non-terminal residue" evidence="18">
    <location>
        <position position="1393"/>
    </location>
</feature>
<comment type="caution">
    <text evidence="10">Lacks conserved residue(s) required for the propagation of feature annotation.</text>
</comment>
<feature type="domain" description="EGF-like" evidence="16">
    <location>
        <begin position="637"/>
        <end position="674"/>
    </location>
</feature>
<dbReference type="SMART" id="SM00282">
    <property type="entry name" value="LamG"/>
    <property type="match status" value="4"/>
</dbReference>
<keyword evidence="6" id="KW-0677">Repeat</keyword>
<feature type="domain" description="F5/8 type C" evidence="14">
    <location>
        <begin position="60"/>
        <end position="116"/>
    </location>
</feature>
<feature type="region of interest" description="Disordered" evidence="12">
    <location>
        <begin position="1299"/>
        <end position="1319"/>
    </location>
</feature>
<dbReference type="PANTHER" id="PTHR15036:SF84">
    <property type="entry name" value="CONTACTIN-ASSOCIATED PROTEIN-LIKE 5 ISOFORM X1"/>
    <property type="match status" value="1"/>
</dbReference>
<protein>
    <submittedName>
        <fullName evidence="18">(spotted green pufferfish) hypothetical protein</fullName>
    </submittedName>
</protein>
<dbReference type="FunFam" id="2.10.25.10:FF:000015">
    <property type="entry name" value="neurexin-1 isoform X1"/>
    <property type="match status" value="1"/>
</dbReference>
<dbReference type="InterPro" id="IPR013320">
    <property type="entry name" value="ConA-like_dom_sf"/>
</dbReference>
<evidence type="ECO:0000256" key="9">
    <source>
        <dbReference type="ARBA" id="ARBA00023157"/>
    </source>
</evidence>
<dbReference type="InterPro" id="IPR036056">
    <property type="entry name" value="Fibrinogen-like_C"/>
</dbReference>
<dbReference type="FunFam" id="2.60.120.200:FF:000026">
    <property type="entry name" value="contactin-associated protein-like 4 isoform X1"/>
    <property type="match status" value="1"/>
</dbReference>
<evidence type="ECO:0000313" key="18">
    <source>
        <dbReference type="EMBL" id="CAG08211.1"/>
    </source>
</evidence>
<feature type="non-terminal residue" evidence="18">
    <location>
        <position position="1"/>
    </location>
</feature>
<feature type="domain" description="Laminin G" evidence="15">
    <location>
        <begin position="276"/>
        <end position="457"/>
    </location>
</feature>
<feature type="domain" description="Laminin G" evidence="15">
    <location>
        <begin position="464"/>
        <end position="635"/>
    </location>
</feature>
<dbReference type="CDD" id="cd00110">
    <property type="entry name" value="LamG"/>
    <property type="match status" value="4"/>
</dbReference>
<evidence type="ECO:0000259" key="17">
    <source>
        <dbReference type="PROSITE" id="PS51406"/>
    </source>
</evidence>
<dbReference type="GO" id="GO:0016020">
    <property type="term" value="C:membrane"/>
    <property type="evidence" value="ECO:0007669"/>
    <property type="project" value="UniProtKB-SubCell"/>
</dbReference>
<sequence length="1393" mass="154866">NCNGPLLSTLPHSSFQGSSQSSSAHAARNTKLNRRDGGRRDKKEKVECVGRWLRRGAGGWSPMVTDQDPWLQVDLKEQMEVTAVATQGRYDSWDWVTSYQLLYSDTGRVWKQYRQEDGVGVSLCSFDRFFEVLFNLKAQKQSCFTRSSEFDSQVVVECVSVGHLKDVHVSLAGDCRLLADLVGGKWHPAGVELKDTNVIAWESGRKTVINDDGGKAQGALIGKKLIGNVNSEAVVQNRLSHPVRTRFLRFVPLDWNPSGWMGLRVEVYGCSYKSYVADFDGRSSLLYRFNQKSMSTLKDVISLRFKSHQAEGVLLHGEGQRGDYITLELHRGRLDLYLNLDDSRPRFSSSRVAVTVGSLLDDEHWHSVHIERFNKQVNLTVDSHTRHFQTRGEGHSLEVDYELSFGGIPLPGKPGTFLRKNFHGCMENLYYNGINIIDLAKRRKLQIHSVGNVTFSCSQPQLVSCTFLSSSSSFLSLPAAAATGGFAVRFQFRTWNPDGLLLSLQLNPEPQRLELRISNSRLFLTLQNSGRQKSEVSVGQRVNDGLWHSVSLDSRDLQIALGLDAESPSTVDLWQQLEPRGSIYFGGCPNKDYQRQTPTFQGCMRLVFINGQPVNLSHVQQGLLGNYNELKFDTCNIRDRCLPNLCEHGGRCSQTWSSFSCDCSGSGYSGSTCHNSIYESSCEAYKLIGSSSGYYSIDPDGSGPLGPTQVYCNMTEKKVWTLLMHDGPAAVTVQGSSLLKPHVRKFNYSASAEQLRAIVSGSEQCQQEVVYNCRKSRLFNTKDGSPMSWWLDREGERRSYWGGFLPGVQQCSCSLEENCADMNYFCNCDADREAWANDTGLLSYKDHLPVSQIVIGDTNRTGSQAVYHVGPLRCYGDKSIWNAASFYQESSYLYFPTLQAELASDISFYFKSSAPSGVFLENLGLKDFIRLELTSPSVVTFSFDVGNGPVVLSVKSHLPLNDRQWHYVRAERNVKEASLQVDQLPLRLLEAPADGHPRLKLSSQLFVGGTASQQRGFLGCIRTLTINGASLDLEERAKMTPGVSSGCPGYCSGSSSLCHNRGRCIEKSNGYVCDCSQSAYGGTTCNQEVSVSFDTESSVIYTFQEPFSVMQNRSSQASSVSTESSSRAREDVAFSFVTSQRPAMLLTLSTFSQQYIAVILALNGSLQIWYHLQTDRSPDVFSPTLNNMADGRLHRVRIHRVGKNLYVQIDQDIHTKYTLSSDAELILIRSLTLGKVTGRENFNEKVAQAASKGFVGCLSSVQFNHVAPLKAALMNRGSSLVTIRGPLVQSNCGSLAESTSHTLQDQTATANKDKEQHGNSSQKDLAVIAGVVTAVVFISVCALAAISRLLYQQRRAQRTGSIKEENSQSMYTDYRTELHLHNAVRDNMKEYYI</sequence>
<keyword evidence="9 11" id="KW-1015">Disulfide bond</keyword>
<keyword evidence="7 13" id="KW-1133">Transmembrane helix</keyword>
<comment type="similarity">
    <text evidence="2">Belongs to the neurexin family.</text>
</comment>
<feature type="compositionally biased region" description="Basic and acidic residues" evidence="12">
    <location>
        <begin position="33"/>
        <end position="43"/>
    </location>
</feature>
<dbReference type="Gene3D" id="2.10.25.10">
    <property type="entry name" value="Laminin"/>
    <property type="match status" value="2"/>
</dbReference>
<dbReference type="PANTHER" id="PTHR15036">
    <property type="entry name" value="PIKACHURIN-LIKE PROTEIN"/>
    <property type="match status" value="1"/>
</dbReference>
<dbReference type="SMART" id="SM00231">
    <property type="entry name" value="FA58C"/>
    <property type="match status" value="1"/>
</dbReference>
<evidence type="ECO:0000256" key="12">
    <source>
        <dbReference type="SAM" id="MobiDB-lite"/>
    </source>
</evidence>
<dbReference type="SUPFAM" id="SSF57196">
    <property type="entry name" value="EGF/Laminin"/>
    <property type="match status" value="1"/>
</dbReference>
<evidence type="ECO:0000256" key="7">
    <source>
        <dbReference type="ARBA" id="ARBA00022989"/>
    </source>
</evidence>